<feature type="chain" id="PRO_5013627345" description="N-acetylglucosaminylphosphatidylinositol deacetylase" evidence="4">
    <location>
        <begin position="32"/>
        <end position="693"/>
    </location>
</feature>
<keyword evidence="5" id="KW-0808">Transferase</keyword>
<comment type="similarity">
    <text evidence="2">Belongs to the glycosyltransferase 32 family.</text>
</comment>
<dbReference type="PANTHER" id="PTHR31834:SF10">
    <property type="entry name" value="TRANSFERASE, PUTATIVE (AFU_ORTHOLOGUE AFUA_8G02040)-RELATED"/>
    <property type="match status" value="1"/>
</dbReference>
<evidence type="ECO:0000313" key="6">
    <source>
        <dbReference type="Proteomes" id="UP000231358"/>
    </source>
</evidence>
<dbReference type="InterPro" id="IPR024078">
    <property type="entry name" value="LmbE-like_dom_sf"/>
</dbReference>
<dbReference type="InterPro" id="IPR007577">
    <property type="entry name" value="GlycoTrfase_DXD_sugar-bd_CS"/>
</dbReference>
<dbReference type="EMBL" id="NEXV01000098">
    <property type="protein sequence ID" value="PIG88520.1"/>
    <property type="molecule type" value="Genomic_DNA"/>
</dbReference>
<comment type="caution">
    <text evidence="5">The sequence shown here is derived from an EMBL/GenBank/DDBJ whole genome shotgun (WGS) entry which is preliminary data.</text>
</comment>
<accession>A0A2G7G6P3</accession>
<dbReference type="InterPro" id="IPR029044">
    <property type="entry name" value="Nucleotide-diphossugar_trans"/>
</dbReference>
<organism evidence="5 6">
    <name type="scientific">Aspergillus arachidicola</name>
    <dbReference type="NCBI Taxonomy" id="656916"/>
    <lineage>
        <taxon>Eukaryota</taxon>
        <taxon>Fungi</taxon>
        <taxon>Dikarya</taxon>
        <taxon>Ascomycota</taxon>
        <taxon>Pezizomycotina</taxon>
        <taxon>Eurotiomycetes</taxon>
        <taxon>Eurotiomycetidae</taxon>
        <taxon>Eurotiales</taxon>
        <taxon>Aspergillaceae</taxon>
        <taxon>Aspergillus</taxon>
        <taxon>Aspergillus subgen. Circumdati</taxon>
    </lineage>
</organism>
<dbReference type="Proteomes" id="UP000231358">
    <property type="component" value="Unassembled WGS sequence"/>
</dbReference>
<proteinExistence type="inferred from homology"/>
<comment type="similarity">
    <text evidence="1">Belongs to the PIGL family.</text>
</comment>
<dbReference type="EC" id="3.5.1.89" evidence="3"/>
<evidence type="ECO:0000256" key="4">
    <source>
        <dbReference type="SAM" id="SignalP"/>
    </source>
</evidence>
<dbReference type="Pfam" id="PF02585">
    <property type="entry name" value="PIG-L"/>
    <property type="match status" value="1"/>
</dbReference>
<keyword evidence="4" id="KW-0732">Signal</keyword>
<evidence type="ECO:0000256" key="2">
    <source>
        <dbReference type="ARBA" id="ARBA00009003"/>
    </source>
</evidence>
<dbReference type="AlphaFoldDB" id="A0A2G7G6P3"/>
<dbReference type="Gene3D" id="3.90.550.20">
    <property type="match status" value="1"/>
</dbReference>
<dbReference type="Pfam" id="PF04488">
    <property type="entry name" value="Gly_transf_sug"/>
    <property type="match status" value="1"/>
</dbReference>
<gene>
    <name evidence="5" type="ORF">AARAC_001050</name>
</gene>
<dbReference type="GO" id="GO:0000009">
    <property type="term" value="F:alpha-1,6-mannosyltransferase activity"/>
    <property type="evidence" value="ECO:0007669"/>
    <property type="project" value="InterPro"/>
</dbReference>
<dbReference type="STRING" id="656916.A0A2G7G6P3"/>
<dbReference type="SUPFAM" id="SSF53448">
    <property type="entry name" value="Nucleotide-diphospho-sugar transferases"/>
    <property type="match status" value="1"/>
</dbReference>
<evidence type="ECO:0000256" key="1">
    <source>
        <dbReference type="ARBA" id="ARBA00006066"/>
    </source>
</evidence>
<dbReference type="InterPro" id="IPR039367">
    <property type="entry name" value="Och1-like"/>
</dbReference>
<evidence type="ECO:0000256" key="3">
    <source>
        <dbReference type="ARBA" id="ARBA00012176"/>
    </source>
</evidence>
<dbReference type="GO" id="GO:0000136">
    <property type="term" value="C:mannan polymerase complex"/>
    <property type="evidence" value="ECO:0007669"/>
    <property type="project" value="TreeGrafter"/>
</dbReference>
<feature type="signal peptide" evidence="4">
    <location>
        <begin position="1"/>
        <end position="31"/>
    </location>
</feature>
<dbReference type="PANTHER" id="PTHR31834">
    <property type="entry name" value="INITIATION-SPECIFIC ALPHA-1,6-MANNOSYLTRANSFERASE"/>
    <property type="match status" value="1"/>
</dbReference>
<dbReference type="SUPFAM" id="SSF102588">
    <property type="entry name" value="LmbE-like"/>
    <property type="match status" value="1"/>
</dbReference>
<evidence type="ECO:0000313" key="5">
    <source>
        <dbReference type="EMBL" id="PIG88520.1"/>
    </source>
</evidence>
<keyword evidence="6" id="KW-1185">Reference proteome</keyword>
<dbReference type="GO" id="GO:0006487">
    <property type="term" value="P:protein N-linked glycosylation"/>
    <property type="evidence" value="ECO:0007669"/>
    <property type="project" value="TreeGrafter"/>
</dbReference>
<dbReference type="InterPro" id="IPR003737">
    <property type="entry name" value="GlcNAc_PI_deacetylase-related"/>
</dbReference>
<protein>
    <recommendedName>
        <fullName evidence="3">N-acetylglucosaminylphosphatidylinositol deacetylase</fullName>
        <ecNumber evidence="3">3.5.1.89</ecNumber>
    </recommendedName>
</protein>
<sequence>MSLPRWRSRRLVVLASALAFVFICTVQWSHAEALNALSAERGYPLLSKYIQTRTGKGGAWHIPDEWIEGSIPRPETIVDAAKLATQRATLSTQRRISHSEIPLIVHQTWKNTQVESWSPLMRQSATRWLQAVEESEMAYFLWDDEGVAQFVKLFEPELEDQFYSLPSNVERSDVFRIMVAKWIGGIYGDMDTEPLRNPSSWITTDDLQKWEDSETNQTYEAGGPIRAIVGLEADCPPESDAYWRMGYAEPVQLTQWSLAAAPGHPILQMFLDLLSANLKNTSYRKSSRIHGTEGQAALNRIDPLLLTGPAAFTDAVKGWLETTTGLRWNALSGLTDGGQSKVVRDILVLPITGFSPGRGLYGNMGSKSVDDPSARLLHHAQGPHSMTGVEEEYSNSSTAVLLVRVILFTIPIMRVLWFLRRLTSLGLYLLLAYSLANDPRLVPIAFQEAKSILLVTAHPDDETLFFSPTITYRQNDANVKRSLLVISSGNYDGLGDKRQNELHSSCEKLGISEDQCVVLDIAELQDNPKQWWDGDMVKDLVSSYKEKWHVDLIVTFDQGGISGHINHRSVSAGVRKYIQSTPDAPAAYMLQSTPLLRKYSSLLDLIPTSIPFAWRILKALLTTPLGKQVEHNTVHDVVPLVAYNNKALIVSSWKTYRISRSAFSQHDSQYSWDRSLYLVVSRYMWFNTLEKMA</sequence>
<reference evidence="5 6" key="1">
    <citation type="submission" date="2017-05" db="EMBL/GenBank/DDBJ databases">
        <title>Genome sequence for an aflatoxigenic pathogen of Argentinian peanut, Aspergillus arachidicola.</title>
        <authorList>
            <person name="Moore G."/>
            <person name="Beltz S.B."/>
            <person name="Mack B.M."/>
        </authorList>
    </citation>
    <scope>NUCLEOTIDE SEQUENCE [LARGE SCALE GENOMIC DNA]</scope>
    <source>
        <strain evidence="5 6">CBS 117610</strain>
    </source>
</reference>
<dbReference type="Gene3D" id="3.40.50.10320">
    <property type="entry name" value="LmbE-like"/>
    <property type="match status" value="1"/>
</dbReference>
<name>A0A2G7G6P3_9EURO</name>
<dbReference type="GO" id="GO:0000225">
    <property type="term" value="F:N-acetylglucosaminylphosphatidylinositol deacetylase activity"/>
    <property type="evidence" value="ECO:0007669"/>
    <property type="project" value="UniProtKB-EC"/>
</dbReference>